<comment type="caution">
    <text evidence="2">The sequence shown here is derived from an EMBL/GenBank/DDBJ whole genome shotgun (WGS) entry which is preliminary data.</text>
</comment>
<proteinExistence type="predicted"/>
<accession>A0ABS9MEN4</accession>
<dbReference type="Proteomes" id="UP001200313">
    <property type="component" value="Unassembled WGS sequence"/>
</dbReference>
<evidence type="ECO:0000313" key="2">
    <source>
        <dbReference type="EMBL" id="MCG4529271.1"/>
    </source>
</evidence>
<organism evidence="2 3">
    <name type="scientific">Intestinimonas massiliensis</name>
    <name type="common">ex Afouda et al. 2020</name>
    <dbReference type="NCBI Taxonomy" id="1673721"/>
    <lineage>
        <taxon>Bacteria</taxon>
        <taxon>Bacillati</taxon>
        <taxon>Bacillota</taxon>
        <taxon>Clostridia</taxon>
        <taxon>Eubacteriales</taxon>
        <taxon>Intestinimonas</taxon>
    </lineage>
</organism>
<feature type="chain" id="PRO_5045601605" evidence="1">
    <location>
        <begin position="26"/>
        <end position="146"/>
    </location>
</feature>
<feature type="signal peptide" evidence="1">
    <location>
        <begin position="1"/>
        <end position="25"/>
    </location>
</feature>
<dbReference type="RefSeq" id="WP_238075502.1">
    <property type="nucleotide sequence ID" value="NZ_JAKNJB010000079.1"/>
</dbReference>
<sequence length="146" mass="16401">MKRSKRFFGFALSVALMCSLTTAFAFQPASVDTTSVDNDGVQRRATSFSFQLAENEMKQSSETYNIQDEDATLTITSMTWDFGAQELLVGWYNIDTGVDYFVRFTGGEVSDFNISSYHLPDGDYRVYVKNNGTRAVTGTIRYNVSQ</sequence>
<evidence type="ECO:0000313" key="3">
    <source>
        <dbReference type="Proteomes" id="UP001200313"/>
    </source>
</evidence>
<protein>
    <submittedName>
        <fullName evidence="2">Uncharacterized protein</fullName>
    </submittedName>
</protein>
<keyword evidence="1" id="KW-0732">Signal</keyword>
<name>A0ABS9MEN4_9FIRM</name>
<keyword evidence="3" id="KW-1185">Reference proteome</keyword>
<evidence type="ECO:0000256" key="1">
    <source>
        <dbReference type="SAM" id="SignalP"/>
    </source>
</evidence>
<gene>
    <name evidence="2" type="ORF">L0P79_19810</name>
</gene>
<reference evidence="2 3" key="1">
    <citation type="submission" date="2022-01" db="EMBL/GenBank/DDBJ databases">
        <title>Collection of gut derived symbiotic bacterial strains cultured from healthy donors.</title>
        <authorList>
            <person name="Lin H."/>
            <person name="Kohout C."/>
            <person name="Waligurski E."/>
            <person name="Pamer E.G."/>
        </authorList>
    </citation>
    <scope>NUCLEOTIDE SEQUENCE [LARGE SCALE GENOMIC DNA]</scope>
    <source>
        <strain evidence="2 3">DFI.3.7</strain>
    </source>
</reference>
<dbReference type="EMBL" id="JAKNJB010000079">
    <property type="protein sequence ID" value="MCG4529271.1"/>
    <property type="molecule type" value="Genomic_DNA"/>
</dbReference>